<dbReference type="AlphaFoldDB" id="A0AA40FC54"/>
<gene>
    <name evidence="3" type="ORF">B0T18DRAFT_400657</name>
</gene>
<feature type="region of interest" description="Disordered" evidence="1">
    <location>
        <begin position="1"/>
        <end position="30"/>
    </location>
</feature>
<feature type="transmembrane region" description="Helical" evidence="2">
    <location>
        <begin position="35"/>
        <end position="56"/>
    </location>
</feature>
<proteinExistence type="predicted"/>
<sequence>MTPTSPPPDSSQKPSGSPRPERGLNPGGSDPVARLSMASLFGLCFLTDLPHLFFYYKTIQRWAERISIHLQRPGLTEGKSKEETFFGTTRW</sequence>
<comment type="caution">
    <text evidence="3">The sequence shown here is derived from an EMBL/GenBank/DDBJ whole genome shotgun (WGS) entry which is preliminary data.</text>
</comment>
<dbReference type="Proteomes" id="UP001172155">
    <property type="component" value="Unassembled WGS sequence"/>
</dbReference>
<keyword evidence="4" id="KW-1185">Reference proteome</keyword>
<reference evidence="3" key="1">
    <citation type="submission" date="2023-06" db="EMBL/GenBank/DDBJ databases">
        <title>Genome-scale phylogeny and comparative genomics of the fungal order Sordariales.</title>
        <authorList>
            <consortium name="Lawrence Berkeley National Laboratory"/>
            <person name="Hensen N."/>
            <person name="Bonometti L."/>
            <person name="Westerberg I."/>
            <person name="Brannstrom I.O."/>
            <person name="Guillou S."/>
            <person name="Cros-Aarteil S."/>
            <person name="Calhoun S."/>
            <person name="Haridas S."/>
            <person name="Kuo A."/>
            <person name="Mondo S."/>
            <person name="Pangilinan J."/>
            <person name="Riley R."/>
            <person name="LaButti K."/>
            <person name="Andreopoulos B."/>
            <person name="Lipzen A."/>
            <person name="Chen C."/>
            <person name="Yanf M."/>
            <person name="Daum C."/>
            <person name="Ng V."/>
            <person name="Clum A."/>
            <person name="Steindorff A."/>
            <person name="Ohm R."/>
            <person name="Martin F."/>
            <person name="Silar P."/>
            <person name="Natvig D."/>
            <person name="Lalanne C."/>
            <person name="Gautier V."/>
            <person name="Ament-velasquez S.L."/>
            <person name="Kruys A."/>
            <person name="Hutchinson M.I."/>
            <person name="Powell A.J."/>
            <person name="Barry K."/>
            <person name="Miller A.N."/>
            <person name="Grigoriev I.V."/>
            <person name="Debuchy R."/>
            <person name="Gladieux P."/>
            <person name="Thoren M.H."/>
            <person name="Johannesson H."/>
        </authorList>
    </citation>
    <scope>NUCLEOTIDE SEQUENCE</scope>
    <source>
        <strain evidence="3">SMH3187-1</strain>
    </source>
</reference>
<evidence type="ECO:0000313" key="4">
    <source>
        <dbReference type="Proteomes" id="UP001172155"/>
    </source>
</evidence>
<organism evidence="3 4">
    <name type="scientific">Schizothecium vesticola</name>
    <dbReference type="NCBI Taxonomy" id="314040"/>
    <lineage>
        <taxon>Eukaryota</taxon>
        <taxon>Fungi</taxon>
        <taxon>Dikarya</taxon>
        <taxon>Ascomycota</taxon>
        <taxon>Pezizomycotina</taxon>
        <taxon>Sordariomycetes</taxon>
        <taxon>Sordariomycetidae</taxon>
        <taxon>Sordariales</taxon>
        <taxon>Schizotheciaceae</taxon>
        <taxon>Schizothecium</taxon>
    </lineage>
</organism>
<name>A0AA40FC54_9PEZI</name>
<accession>A0AA40FC54</accession>
<evidence type="ECO:0000256" key="1">
    <source>
        <dbReference type="SAM" id="MobiDB-lite"/>
    </source>
</evidence>
<dbReference type="EMBL" id="JAUKUD010000001">
    <property type="protein sequence ID" value="KAK0755079.1"/>
    <property type="molecule type" value="Genomic_DNA"/>
</dbReference>
<evidence type="ECO:0000256" key="2">
    <source>
        <dbReference type="SAM" id="Phobius"/>
    </source>
</evidence>
<keyword evidence="2" id="KW-1133">Transmembrane helix</keyword>
<protein>
    <submittedName>
        <fullName evidence="3">Uncharacterized protein</fullName>
    </submittedName>
</protein>
<keyword evidence="2" id="KW-0472">Membrane</keyword>
<keyword evidence="2" id="KW-0812">Transmembrane</keyword>
<evidence type="ECO:0000313" key="3">
    <source>
        <dbReference type="EMBL" id="KAK0755079.1"/>
    </source>
</evidence>